<feature type="transmembrane region" description="Helical" evidence="8">
    <location>
        <begin position="21"/>
        <end position="42"/>
    </location>
</feature>
<evidence type="ECO:0000313" key="11">
    <source>
        <dbReference type="Proteomes" id="UP001595886"/>
    </source>
</evidence>
<dbReference type="InterPro" id="IPR043427">
    <property type="entry name" value="YscJ/FliF"/>
</dbReference>
<dbReference type="PANTHER" id="PTHR30046">
    <property type="entry name" value="FLAGELLAR M-RING PROTEIN"/>
    <property type="match status" value="1"/>
</dbReference>
<keyword evidence="3 8" id="KW-0732">Signal</keyword>
<evidence type="ECO:0000259" key="9">
    <source>
        <dbReference type="Pfam" id="PF01514"/>
    </source>
</evidence>
<dbReference type="InterPro" id="IPR045851">
    <property type="entry name" value="AMP-bd_C_sf"/>
</dbReference>
<comment type="caution">
    <text evidence="8">Lacks conserved residue(s) required for the propagation of feature annotation.</text>
</comment>
<feature type="transmembrane region" description="Helical" evidence="8">
    <location>
        <begin position="251"/>
        <end position="269"/>
    </location>
</feature>
<evidence type="ECO:0000256" key="7">
    <source>
        <dbReference type="ARBA" id="ARBA00023288"/>
    </source>
</evidence>
<evidence type="ECO:0000256" key="5">
    <source>
        <dbReference type="ARBA" id="ARBA00023139"/>
    </source>
</evidence>
<keyword evidence="6 8" id="KW-0998">Cell outer membrane</keyword>
<evidence type="ECO:0000256" key="1">
    <source>
        <dbReference type="ARBA" id="ARBA00004459"/>
    </source>
</evidence>
<protein>
    <recommendedName>
        <fullName evidence="8">Lipoprotein</fullName>
    </recommendedName>
</protein>
<dbReference type="NCBIfam" id="TIGR02544">
    <property type="entry name" value="III_secr_YscJ"/>
    <property type="match status" value="1"/>
</dbReference>
<dbReference type="PANTHER" id="PTHR30046:SF2">
    <property type="entry name" value="YOP PROTEINS TRANSLOCATION LIPOPROTEIN J"/>
    <property type="match status" value="1"/>
</dbReference>
<dbReference type="PRINTS" id="PR01338">
    <property type="entry name" value="TYPE3OMKPROT"/>
</dbReference>
<evidence type="ECO:0000256" key="2">
    <source>
        <dbReference type="ARBA" id="ARBA00009509"/>
    </source>
</evidence>
<dbReference type="Gene3D" id="3.30.300.30">
    <property type="match status" value="1"/>
</dbReference>
<keyword evidence="4 8" id="KW-0472">Membrane</keyword>
<dbReference type="InterPro" id="IPR003282">
    <property type="entry name" value="T3SS_SctJ"/>
</dbReference>
<dbReference type="RefSeq" id="WP_380022408.1">
    <property type="nucleotide sequence ID" value="NZ_JBHSHD010000015.1"/>
</dbReference>
<comment type="similarity">
    <text evidence="2 8">Belongs to the YscJ lipoprotein family.</text>
</comment>
<evidence type="ECO:0000256" key="4">
    <source>
        <dbReference type="ARBA" id="ARBA00023136"/>
    </source>
</evidence>
<gene>
    <name evidence="10" type="primary">sctJ</name>
    <name evidence="10" type="ORF">ACFO6Q_17515</name>
</gene>
<dbReference type="Pfam" id="PF01514">
    <property type="entry name" value="YscJ_FliF"/>
    <property type="match status" value="1"/>
</dbReference>
<evidence type="ECO:0000313" key="10">
    <source>
        <dbReference type="EMBL" id="MFC4822128.1"/>
    </source>
</evidence>
<sequence>MPPARKQYSVRSEPRAAGSRFVLRALIVTMLTLGLAGCMGDWQVLYSNLDETQANEVSAALLRAGIDIDKSKADRGTEWTVKVEKKDLPAAMAILDANGLPRNSHPSMGEVFKKEGFVASPTEDKARYLYALSEELSDTLQRLDGVIKARVHVALPDRDLIGGKTDSASASVVLVVAPGAHVQERETDIKAIVKDAVEGLDNPDRVTVKFFTRAAFQEAETPTASGTSVPAGKDAPNDLLRFATRSDVTRGLLIAFAGLTLLAALLLLWRSRAALVAFLSGRSADQSRRDGH</sequence>
<comment type="caution">
    <text evidence="10">The sequence shown here is derived from an EMBL/GenBank/DDBJ whole genome shotgun (WGS) entry which is preliminary data.</text>
</comment>
<reference evidence="11" key="1">
    <citation type="journal article" date="2019" name="Int. J. Syst. Evol. Microbiol.">
        <title>The Global Catalogue of Microorganisms (GCM) 10K type strain sequencing project: providing services to taxonomists for standard genome sequencing and annotation.</title>
        <authorList>
            <consortium name="The Broad Institute Genomics Platform"/>
            <consortium name="The Broad Institute Genome Sequencing Center for Infectious Disease"/>
            <person name="Wu L."/>
            <person name="Ma J."/>
        </authorList>
    </citation>
    <scope>NUCLEOTIDE SEQUENCE [LARGE SCALE GENOMIC DNA]</scope>
    <source>
        <strain evidence="11">CCUG 30340</strain>
    </source>
</reference>
<evidence type="ECO:0000256" key="8">
    <source>
        <dbReference type="RuleBase" id="RU364102"/>
    </source>
</evidence>
<name>A0ABV9QXM9_9GAMM</name>
<dbReference type="EMBL" id="JBHSHD010000015">
    <property type="protein sequence ID" value="MFC4822128.1"/>
    <property type="molecule type" value="Genomic_DNA"/>
</dbReference>
<feature type="domain" description="Flagellar M-ring N-terminal" evidence="9">
    <location>
        <begin position="42"/>
        <end position="208"/>
    </location>
</feature>
<proteinExistence type="inferred from homology"/>
<comment type="subcellular location">
    <subcellularLocation>
        <location evidence="1">Cell outer membrane</location>
        <topology evidence="1">Lipid-anchor</topology>
    </subcellularLocation>
</comment>
<evidence type="ECO:0000256" key="6">
    <source>
        <dbReference type="ARBA" id="ARBA00023237"/>
    </source>
</evidence>
<keyword evidence="5 8" id="KW-0564">Palmitate</keyword>
<evidence type="ECO:0000256" key="3">
    <source>
        <dbReference type="ARBA" id="ARBA00022729"/>
    </source>
</evidence>
<keyword evidence="8" id="KW-0812">Transmembrane</keyword>
<keyword evidence="7 8" id="KW-0449">Lipoprotein</keyword>
<dbReference type="InterPro" id="IPR006182">
    <property type="entry name" value="FliF_N_dom"/>
</dbReference>
<keyword evidence="11" id="KW-1185">Reference proteome</keyword>
<organism evidence="10 11">
    <name type="scientific">Dokdonella ginsengisoli</name>
    <dbReference type="NCBI Taxonomy" id="363846"/>
    <lineage>
        <taxon>Bacteria</taxon>
        <taxon>Pseudomonadati</taxon>
        <taxon>Pseudomonadota</taxon>
        <taxon>Gammaproteobacteria</taxon>
        <taxon>Lysobacterales</taxon>
        <taxon>Rhodanobacteraceae</taxon>
        <taxon>Dokdonella</taxon>
    </lineage>
</organism>
<dbReference type="Gene3D" id="3.30.70.1530">
    <property type="entry name" value="Hypothetical protein rpa1041"/>
    <property type="match status" value="1"/>
</dbReference>
<dbReference type="Proteomes" id="UP001595886">
    <property type="component" value="Unassembled WGS sequence"/>
</dbReference>
<keyword evidence="8" id="KW-1133">Transmembrane helix</keyword>
<accession>A0ABV9QXM9</accession>